<name>A0ACC1CZ95_9NEOP</name>
<dbReference type="EMBL" id="CM034398">
    <property type="protein sequence ID" value="KAJ0177016.1"/>
    <property type="molecule type" value="Genomic_DNA"/>
</dbReference>
<accession>A0ACC1CZ95</accession>
<keyword evidence="2" id="KW-1185">Reference proteome</keyword>
<dbReference type="Proteomes" id="UP000824533">
    <property type="component" value="Linkage Group LG12"/>
</dbReference>
<organism evidence="1 2">
    <name type="scientific">Dendrolimus kikuchii</name>
    <dbReference type="NCBI Taxonomy" id="765133"/>
    <lineage>
        <taxon>Eukaryota</taxon>
        <taxon>Metazoa</taxon>
        <taxon>Ecdysozoa</taxon>
        <taxon>Arthropoda</taxon>
        <taxon>Hexapoda</taxon>
        <taxon>Insecta</taxon>
        <taxon>Pterygota</taxon>
        <taxon>Neoptera</taxon>
        <taxon>Endopterygota</taxon>
        <taxon>Lepidoptera</taxon>
        <taxon>Glossata</taxon>
        <taxon>Ditrysia</taxon>
        <taxon>Bombycoidea</taxon>
        <taxon>Lasiocampidae</taxon>
        <taxon>Dendrolimus</taxon>
    </lineage>
</organism>
<comment type="caution">
    <text evidence="1">The sequence shown here is derived from an EMBL/GenBank/DDBJ whole genome shotgun (WGS) entry which is preliminary data.</text>
</comment>
<gene>
    <name evidence="1" type="ORF">K1T71_007025</name>
</gene>
<proteinExistence type="predicted"/>
<reference evidence="1 2" key="1">
    <citation type="journal article" date="2021" name="Front. Genet.">
        <title>Chromosome-Level Genome Assembly Reveals Significant Gene Expansion in the Toll and IMD Signaling Pathways of Dendrolimus kikuchii.</title>
        <authorList>
            <person name="Zhou J."/>
            <person name="Wu P."/>
            <person name="Xiong Z."/>
            <person name="Liu N."/>
            <person name="Zhao N."/>
            <person name="Ji M."/>
            <person name="Qiu Y."/>
            <person name="Yang B."/>
        </authorList>
    </citation>
    <scope>NUCLEOTIDE SEQUENCE [LARGE SCALE GENOMIC DNA]</scope>
    <source>
        <strain evidence="1">Ann1</strain>
    </source>
</reference>
<evidence type="ECO:0000313" key="2">
    <source>
        <dbReference type="Proteomes" id="UP000824533"/>
    </source>
</evidence>
<protein>
    <submittedName>
        <fullName evidence="1">Uncharacterized protein</fullName>
    </submittedName>
</protein>
<evidence type="ECO:0000313" key="1">
    <source>
        <dbReference type="EMBL" id="KAJ0177016.1"/>
    </source>
</evidence>
<sequence length="570" mass="64655">MEVGRKNFKEVLPLVTASIDKAEFLAIDTELTGLMNGKVGTIFDTPEEYYLALSQGCSEFLLIQFGLCAFLWDEEKQVYTNEAYNFYLFPRGKPGPERMFLCQSSSLDFLSAQGFDFNKLIKEGISYMTEPIETKLRENLIERQKLYTKEKDAIEIPDDCKSFIEKTCKSVRQFIDENKADEIEFDKCNAFIRLLLIQEIKARFKEEVLVETKVLENKNRVLKVKRVKSQEDFKNHTLARIEKEWVEFEDAVGFSKVARIIGQSVRFLQVSASEGRGYSHSDDKQHEAGYDAFITGLCFLAMFKYIDKENCVAKSEKLEPFVNKLYLAKTAHEDSPYINLAGDDATPSRDHVFHLTFPKDWVRNDINQLFSPYGQVTVQFLTDTTALVGLSRPEQSRTVARALARNKHIALVPYNVYKGGKHSKKATSPTSSRAVIKEFPNTPESIYRKVTPTSVINTPRPAPRQSPEKVPRVRSDSATAAHEQTYRKRTSSGVFQVEESEPPAKKAELGRSNSDSGKKRSEIANGRKSVEKDPKVDVPGAVKELKIVEKFNIVATSKCAAAFKESDSWD</sequence>